<gene>
    <name evidence="7" type="ORF">SAMN05421743_1197</name>
</gene>
<dbReference type="RefSeq" id="WP_093046302.1">
    <property type="nucleotide sequence ID" value="NZ_FNQR01000019.1"/>
</dbReference>
<keyword evidence="4" id="KW-0228">DNA excision</keyword>
<accession>A0A1H4GXT2</accession>
<dbReference type="GO" id="GO:0006289">
    <property type="term" value="P:nucleotide-excision repair"/>
    <property type="evidence" value="ECO:0007669"/>
    <property type="project" value="InterPro"/>
</dbReference>
<dbReference type="AlphaFoldDB" id="A0A1H4GXT2"/>
<dbReference type="NCBIfam" id="TIGR00629">
    <property type="entry name" value="uvde"/>
    <property type="match status" value="1"/>
</dbReference>
<reference evidence="7 8" key="1">
    <citation type="submission" date="2016-10" db="EMBL/GenBank/DDBJ databases">
        <authorList>
            <person name="de Groot N.N."/>
        </authorList>
    </citation>
    <scope>NUCLEOTIDE SEQUENCE [LARGE SCALE GENOMIC DNA]</scope>
    <source>
        <strain evidence="7 8">CCM7597</strain>
    </source>
</reference>
<proteinExistence type="predicted"/>
<sequence>MTIFRLGYVAMSKTLKNASPSQTMTHTRFQTIPDREAAIRKLEAIARSNLHNTLRLLKHNLAHDISFFRMSSKLVPLATHEDLRNWRYISALTEELKAIGDYAKANEMRVDFHPDHFVVINTHDKEIFQRAMIVLKYHFMLLHGMGIDPTHRCVLHLGGRYQDKEQALESFIENWALVPSSLQKMIMIENDDKSFTLEDCLYVCEKLNIPLVFDLHHHLANHSDKNWVNAWSRVVNTWKSSPLPLKMHISTPKSEEKFKSHADFIDPEMFLDFVKNVSGTIPQIDCMIEAKQKDEALFRLVNDLKDAQDITWVDNTVFQWNSDQ</sequence>
<dbReference type="EMBL" id="FNQR01000019">
    <property type="protein sequence ID" value="SEB13492.1"/>
    <property type="molecule type" value="Genomic_DNA"/>
</dbReference>
<protein>
    <submittedName>
        <fullName evidence="7">UV DNA damage endonuclease</fullName>
    </submittedName>
</protein>
<dbReference type="InterPro" id="IPR004601">
    <property type="entry name" value="UvdE"/>
</dbReference>
<evidence type="ECO:0000256" key="6">
    <source>
        <dbReference type="ARBA" id="ARBA00023204"/>
    </source>
</evidence>
<evidence type="ECO:0000256" key="5">
    <source>
        <dbReference type="ARBA" id="ARBA00022801"/>
    </source>
</evidence>
<evidence type="ECO:0000313" key="7">
    <source>
        <dbReference type="EMBL" id="SEB13492.1"/>
    </source>
</evidence>
<dbReference type="STRING" id="571932.SAMN05421743_1197"/>
<evidence type="ECO:0000256" key="3">
    <source>
        <dbReference type="ARBA" id="ARBA00022763"/>
    </source>
</evidence>
<dbReference type="SUPFAM" id="SSF51658">
    <property type="entry name" value="Xylose isomerase-like"/>
    <property type="match status" value="1"/>
</dbReference>
<dbReference type="Pfam" id="PF03851">
    <property type="entry name" value="UvdE"/>
    <property type="match status" value="1"/>
</dbReference>
<dbReference type="PANTHER" id="PTHR31290:SF5">
    <property type="entry name" value="UV-DAMAGE ENDONUCLEASE"/>
    <property type="match status" value="1"/>
</dbReference>
<keyword evidence="6" id="KW-0234">DNA repair</keyword>
<evidence type="ECO:0000256" key="4">
    <source>
        <dbReference type="ARBA" id="ARBA00022769"/>
    </source>
</evidence>
<keyword evidence="5" id="KW-0378">Hydrolase</keyword>
<keyword evidence="2 7" id="KW-0255">Endonuclease</keyword>
<dbReference type="GO" id="GO:0016787">
    <property type="term" value="F:hydrolase activity"/>
    <property type="evidence" value="ECO:0007669"/>
    <property type="project" value="UniProtKB-KW"/>
</dbReference>
<keyword evidence="8" id="KW-1185">Reference proteome</keyword>
<dbReference type="GO" id="GO:0009411">
    <property type="term" value="P:response to UV"/>
    <property type="evidence" value="ECO:0007669"/>
    <property type="project" value="InterPro"/>
</dbReference>
<evidence type="ECO:0000313" key="8">
    <source>
        <dbReference type="Proteomes" id="UP000198584"/>
    </source>
</evidence>
<evidence type="ECO:0000256" key="1">
    <source>
        <dbReference type="ARBA" id="ARBA00022722"/>
    </source>
</evidence>
<dbReference type="GO" id="GO:0004519">
    <property type="term" value="F:endonuclease activity"/>
    <property type="evidence" value="ECO:0007669"/>
    <property type="project" value="UniProtKB-KW"/>
</dbReference>
<dbReference type="Proteomes" id="UP000198584">
    <property type="component" value="Unassembled WGS sequence"/>
</dbReference>
<evidence type="ECO:0000256" key="2">
    <source>
        <dbReference type="ARBA" id="ARBA00022759"/>
    </source>
</evidence>
<dbReference type="PANTHER" id="PTHR31290">
    <property type="entry name" value="UV-DAMAGE ENDONUCLEASE"/>
    <property type="match status" value="1"/>
</dbReference>
<dbReference type="InterPro" id="IPR036237">
    <property type="entry name" value="Xyl_isomerase-like_sf"/>
</dbReference>
<dbReference type="OrthoDB" id="9782576at2"/>
<keyword evidence="1" id="KW-0540">Nuclease</keyword>
<dbReference type="Gene3D" id="3.20.20.150">
    <property type="entry name" value="Divalent-metal-dependent TIM barrel enzymes"/>
    <property type="match status" value="1"/>
</dbReference>
<organism evidence="7 8">
    <name type="scientific">Thalassobacillus cyri</name>
    <dbReference type="NCBI Taxonomy" id="571932"/>
    <lineage>
        <taxon>Bacteria</taxon>
        <taxon>Bacillati</taxon>
        <taxon>Bacillota</taxon>
        <taxon>Bacilli</taxon>
        <taxon>Bacillales</taxon>
        <taxon>Bacillaceae</taxon>
        <taxon>Thalassobacillus</taxon>
    </lineage>
</organism>
<name>A0A1H4GXT2_9BACI</name>
<keyword evidence="3" id="KW-0227">DNA damage</keyword>